<evidence type="ECO:0000256" key="1">
    <source>
        <dbReference type="ARBA" id="ARBA00010333"/>
    </source>
</evidence>
<comment type="similarity">
    <text evidence="1">Belongs to the bacterial solute-binding protein 3 family.</text>
</comment>
<evidence type="ECO:0000256" key="2">
    <source>
        <dbReference type="ARBA" id="ARBA00022729"/>
    </source>
</evidence>
<feature type="domain" description="Solute-binding protein family 3/N-terminal" evidence="3">
    <location>
        <begin position="17"/>
        <end position="228"/>
    </location>
</feature>
<reference evidence="4 5" key="1">
    <citation type="submission" date="2020-05" db="EMBL/GenBank/DDBJ databases">
        <title>Horizontal transmission and recombination maintain forever young bacterial symbiont genomes.</title>
        <authorList>
            <person name="Russell S.L."/>
            <person name="Pepper-Tunick E."/>
            <person name="Svedberg J."/>
            <person name="Byrne A."/>
            <person name="Ruelas Castillo J."/>
            <person name="Vollmers C."/>
            <person name="Beinart R.A."/>
            <person name="Corbett-Detig R."/>
        </authorList>
    </citation>
    <scope>NUCLEOTIDE SEQUENCE [LARGE SCALE GENOMIC DNA]</scope>
    <source>
        <strain evidence="4">Santa_Monica_outfall</strain>
    </source>
</reference>
<accession>A0A6N0HWU4</accession>
<sequence>MHKLRSFYLSVLLLITPFGYAQQTLVFSGIEGSVNTDISLQVLEEAYQKLGITVEYRPLPGERALRTADTGRVDGEVFRIANVEKRYTNLIPVPTAINVLQGIAFSKVEQIPISGWESLKRYHLGIQIGIKFAERGTEGMQRTLVETNEQLFKMLDAERVEVVIAAHANGLKTLSDIEIDSVHALKPAIQEYQLYHYLHKRHASLVPKLDQVLQQMQQSGRISAIRKQALLKLENGH</sequence>
<evidence type="ECO:0000313" key="4">
    <source>
        <dbReference type="EMBL" id="QKQ26727.1"/>
    </source>
</evidence>
<dbReference type="PANTHER" id="PTHR35936:SF35">
    <property type="entry name" value="L-CYSTINE-BINDING PROTEIN TCYJ"/>
    <property type="match status" value="1"/>
</dbReference>
<evidence type="ECO:0000313" key="5">
    <source>
        <dbReference type="Proteomes" id="UP000509658"/>
    </source>
</evidence>
<dbReference type="EMBL" id="CP054491">
    <property type="protein sequence ID" value="QKQ26727.1"/>
    <property type="molecule type" value="Genomic_DNA"/>
</dbReference>
<dbReference type="InterPro" id="IPR001638">
    <property type="entry name" value="Solute-binding_3/MltF_N"/>
</dbReference>
<dbReference type="RefSeq" id="WP_172840407.1">
    <property type="nucleotide sequence ID" value="NZ_CP054491.1"/>
</dbReference>
<organism evidence="4 5">
    <name type="scientific">Candidatus Reidiella endopervernicosa</name>
    <dbReference type="NCBI Taxonomy" id="2738883"/>
    <lineage>
        <taxon>Bacteria</taxon>
        <taxon>Pseudomonadati</taxon>
        <taxon>Pseudomonadota</taxon>
        <taxon>Gammaproteobacteria</taxon>
        <taxon>Candidatus Reidiella</taxon>
    </lineage>
</organism>
<dbReference type="PANTHER" id="PTHR35936">
    <property type="entry name" value="MEMBRANE-BOUND LYTIC MUREIN TRANSGLYCOSYLASE F"/>
    <property type="match status" value="1"/>
</dbReference>
<dbReference type="AlphaFoldDB" id="A0A6N0HWU4"/>
<gene>
    <name evidence="4" type="ORF">HUE57_10860</name>
</gene>
<keyword evidence="5" id="KW-1185">Reference proteome</keyword>
<dbReference type="KEGG" id="rev:HUE57_10860"/>
<dbReference type="Proteomes" id="UP000509658">
    <property type="component" value="Chromosome"/>
</dbReference>
<dbReference type="Gene3D" id="3.40.190.10">
    <property type="entry name" value="Periplasmic binding protein-like II"/>
    <property type="match status" value="2"/>
</dbReference>
<proteinExistence type="inferred from homology"/>
<protein>
    <submittedName>
        <fullName evidence="4">Transporter substrate-binding domain-containing protein</fullName>
    </submittedName>
</protein>
<name>A0A6N0HWU4_9GAMM</name>
<dbReference type="SUPFAM" id="SSF53850">
    <property type="entry name" value="Periplasmic binding protein-like II"/>
    <property type="match status" value="1"/>
</dbReference>
<evidence type="ECO:0000259" key="3">
    <source>
        <dbReference type="Pfam" id="PF00497"/>
    </source>
</evidence>
<keyword evidence="2" id="KW-0732">Signal</keyword>
<dbReference type="Pfam" id="PF00497">
    <property type="entry name" value="SBP_bac_3"/>
    <property type="match status" value="1"/>
</dbReference>